<accession>A0AA39XT79</accession>
<evidence type="ECO:0000256" key="2">
    <source>
        <dbReference type="SAM" id="MobiDB-lite"/>
    </source>
</evidence>
<dbReference type="SUPFAM" id="SSF50630">
    <property type="entry name" value="Acid proteases"/>
    <property type="match status" value="1"/>
</dbReference>
<evidence type="ECO:0000313" key="4">
    <source>
        <dbReference type="EMBL" id="KAK0639684.1"/>
    </source>
</evidence>
<dbReference type="GO" id="GO:0006508">
    <property type="term" value="P:proteolysis"/>
    <property type="evidence" value="ECO:0007669"/>
    <property type="project" value="InterPro"/>
</dbReference>
<feature type="domain" description="Peptidase A2" evidence="3">
    <location>
        <begin position="32"/>
        <end position="46"/>
    </location>
</feature>
<dbReference type="Pfam" id="PF13650">
    <property type="entry name" value="Asp_protease_2"/>
    <property type="match status" value="1"/>
</dbReference>
<evidence type="ECO:0000313" key="5">
    <source>
        <dbReference type="Proteomes" id="UP001174936"/>
    </source>
</evidence>
<dbReference type="CDD" id="cd00303">
    <property type="entry name" value="retropepsin_like"/>
    <property type="match status" value="2"/>
</dbReference>
<evidence type="ECO:0000259" key="3">
    <source>
        <dbReference type="PROSITE" id="PS50175"/>
    </source>
</evidence>
<comment type="caution">
    <text evidence="4">The sequence shown here is derived from an EMBL/GenBank/DDBJ whole genome shotgun (WGS) entry which is preliminary data.</text>
</comment>
<sequence length="409" mass="45563">MFGTSSQGSWTSEYSSGRKERFLEGLVNGKRVKAFLDTGADASFISPQLVSKLGLTLKHHEPRTIHLPNHTSVVSPGMVEIPWVFQGETTLNKIQCWVFPGAVHDLVLGSPFLNFSETLTKSKSRLATMSRPLGLQPMGFKQQRLWGLLNNQPTLAVPDTGSDVMLVSRQYAMNVGLKVDWGYGGRLEVEYADGSTDWTSGIARDVPWTVGDTTVSCDFHVLDNLSVDVVLSNDYLFDMDVFSEHQEHLLSMDCDEDMLSFFGIRLLHRSSEGPSDDGLEDTTSPNAFGPAMIQKELAKRDEIRDSILALPEEQRDAARQAEMERQQQWEQLRRAHRARWQSATPNPTPSDASNQGKPDQRGTESNPLEPGRRTKWKDRMKLALPARYSGRGGEMTSSQETTSDAATDA</sequence>
<dbReference type="PROSITE" id="PS50175">
    <property type="entry name" value="ASP_PROT_RETROV"/>
    <property type="match status" value="1"/>
</dbReference>
<keyword evidence="5" id="KW-1185">Reference proteome</keyword>
<protein>
    <recommendedName>
        <fullName evidence="3">Peptidase A2 domain-containing protein</fullName>
    </recommendedName>
</protein>
<dbReference type="EMBL" id="JAULSV010000007">
    <property type="protein sequence ID" value="KAK0639684.1"/>
    <property type="molecule type" value="Genomic_DNA"/>
</dbReference>
<feature type="compositionally biased region" description="Polar residues" evidence="2">
    <location>
        <begin position="341"/>
        <end position="357"/>
    </location>
</feature>
<dbReference type="InterPro" id="IPR001995">
    <property type="entry name" value="Peptidase_A2_cat"/>
</dbReference>
<gene>
    <name evidence="4" type="ORF">B0T16DRAFT_337399</name>
</gene>
<feature type="compositionally biased region" description="Polar residues" evidence="2">
    <location>
        <begin position="395"/>
        <end position="409"/>
    </location>
</feature>
<proteinExistence type="predicted"/>
<feature type="region of interest" description="Disordered" evidence="2">
    <location>
        <begin position="314"/>
        <end position="409"/>
    </location>
</feature>
<reference evidence="4" key="1">
    <citation type="submission" date="2023-06" db="EMBL/GenBank/DDBJ databases">
        <title>Genome-scale phylogeny and comparative genomics of the fungal order Sordariales.</title>
        <authorList>
            <consortium name="Lawrence Berkeley National Laboratory"/>
            <person name="Hensen N."/>
            <person name="Bonometti L."/>
            <person name="Westerberg I."/>
            <person name="Brannstrom I.O."/>
            <person name="Guillou S."/>
            <person name="Cros-Aarteil S."/>
            <person name="Calhoun S."/>
            <person name="Haridas S."/>
            <person name="Kuo A."/>
            <person name="Mondo S."/>
            <person name="Pangilinan J."/>
            <person name="Riley R."/>
            <person name="Labutti K."/>
            <person name="Andreopoulos B."/>
            <person name="Lipzen A."/>
            <person name="Chen C."/>
            <person name="Yanf M."/>
            <person name="Daum C."/>
            <person name="Ng V."/>
            <person name="Clum A."/>
            <person name="Steindorff A."/>
            <person name="Ohm R."/>
            <person name="Martin F."/>
            <person name="Silar P."/>
            <person name="Natvig D."/>
            <person name="Lalanne C."/>
            <person name="Gautier V."/>
            <person name="Ament-Velasquez S.L."/>
            <person name="Kruys A."/>
            <person name="Hutchinson M.I."/>
            <person name="Powell A.J."/>
            <person name="Barry K."/>
            <person name="Miller A.N."/>
            <person name="Grigoriev I.V."/>
            <person name="Debuchy R."/>
            <person name="Gladieux P."/>
            <person name="Thoren M.H."/>
            <person name="Johannesson H."/>
        </authorList>
    </citation>
    <scope>NUCLEOTIDE SEQUENCE</scope>
    <source>
        <strain evidence="4">SMH2532-1</strain>
    </source>
</reference>
<dbReference type="GO" id="GO:0004190">
    <property type="term" value="F:aspartic-type endopeptidase activity"/>
    <property type="evidence" value="ECO:0007669"/>
    <property type="project" value="InterPro"/>
</dbReference>
<dbReference type="Proteomes" id="UP001174936">
    <property type="component" value="Unassembled WGS sequence"/>
</dbReference>
<evidence type="ECO:0000256" key="1">
    <source>
        <dbReference type="ARBA" id="ARBA00022801"/>
    </source>
</evidence>
<feature type="compositionally biased region" description="Basic and acidic residues" evidence="2">
    <location>
        <begin position="314"/>
        <end position="333"/>
    </location>
</feature>
<dbReference type="InterPro" id="IPR021109">
    <property type="entry name" value="Peptidase_aspartic_dom_sf"/>
</dbReference>
<organism evidence="4 5">
    <name type="scientific">Cercophora newfieldiana</name>
    <dbReference type="NCBI Taxonomy" id="92897"/>
    <lineage>
        <taxon>Eukaryota</taxon>
        <taxon>Fungi</taxon>
        <taxon>Dikarya</taxon>
        <taxon>Ascomycota</taxon>
        <taxon>Pezizomycotina</taxon>
        <taxon>Sordariomycetes</taxon>
        <taxon>Sordariomycetidae</taxon>
        <taxon>Sordariales</taxon>
        <taxon>Lasiosphaeriaceae</taxon>
        <taxon>Cercophora</taxon>
    </lineage>
</organism>
<dbReference type="AlphaFoldDB" id="A0AA39XT79"/>
<dbReference type="Gene3D" id="2.40.70.10">
    <property type="entry name" value="Acid Proteases"/>
    <property type="match status" value="2"/>
</dbReference>
<name>A0AA39XT79_9PEZI</name>
<keyword evidence="1" id="KW-0378">Hydrolase</keyword>